<dbReference type="RefSeq" id="WP_197231743.1">
    <property type="nucleotide sequence ID" value="NZ_SJPV01000015.1"/>
</dbReference>
<keyword evidence="1" id="KW-1133">Transmembrane helix</keyword>
<keyword evidence="1" id="KW-0812">Transmembrane</keyword>
<dbReference type="AlphaFoldDB" id="A0A5C6D7E0"/>
<protein>
    <recommendedName>
        <fullName evidence="5">Protein BatD</fullName>
    </recommendedName>
</protein>
<feature type="signal peptide" evidence="2">
    <location>
        <begin position="1"/>
        <end position="20"/>
    </location>
</feature>
<feature type="chain" id="PRO_5022849364" description="Protein BatD" evidence="2">
    <location>
        <begin position="21"/>
        <end position="314"/>
    </location>
</feature>
<keyword evidence="1" id="KW-0472">Membrane</keyword>
<sequence precursor="true">MKYVGFVLLCWALGSLYAVAADVDVVASVDRNAVRILEPIVLTLRIDAAADAQVDFSALDSTLGPFEVVSTTSHWSIPLANSQRRWLQTLTLETMETGTLTIPEIEIRYQIGKGEHKVDGSTRTQPISIQVDSVLNGDEDLEDYRPMKSEIPIDPASRTPSRLFWVVFAVGLIAMVGCATWLWMRRRPKSPTAYESALHRLDNLRAAVESHDVDARQAYIQVASIAHDFAAREHGHRSETMTTDEVLAAIGSGQWMRPEQRAELARLLHHADSLRFANQDDRDGFDLQYRTAGQFVRDLVQSTLERSRRAEETP</sequence>
<evidence type="ECO:0000313" key="4">
    <source>
        <dbReference type="Proteomes" id="UP000319143"/>
    </source>
</evidence>
<reference evidence="3 4" key="1">
    <citation type="submission" date="2019-02" db="EMBL/GenBank/DDBJ databases">
        <title>Deep-cultivation of Planctomycetes and their phenomic and genomic characterization uncovers novel biology.</title>
        <authorList>
            <person name="Wiegand S."/>
            <person name="Jogler M."/>
            <person name="Boedeker C."/>
            <person name="Pinto D."/>
            <person name="Vollmers J."/>
            <person name="Rivas-Marin E."/>
            <person name="Kohn T."/>
            <person name="Peeters S.H."/>
            <person name="Heuer A."/>
            <person name="Rast P."/>
            <person name="Oberbeckmann S."/>
            <person name="Bunk B."/>
            <person name="Jeske O."/>
            <person name="Meyerdierks A."/>
            <person name="Storesund J.E."/>
            <person name="Kallscheuer N."/>
            <person name="Luecker S."/>
            <person name="Lage O.M."/>
            <person name="Pohl T."/>
            <person name="Merkel B.J."/>
            <person name="Hornburger P."/>
            <person name="Mueller R.-W."/>
            <person name="Bruemmer F."/>
            <person name="Labrenz M."/>
            <person name="Spormann A.M."/>
            <person name="Op Den Camp H."/>
            <person name="Overmann J."/>
            <person name="Amann R."/>
            <person name="Jetten M.S.M."/>
            <person name="Mascher T."/>
            <person name="Medema M.H."/>
            <person name="Devos D.P."/>
            <person name="Kaster A.-K."/>
            <person name="Ovreas L."/>
            <person name="Rohde M."/>
            <person name="Galperin M.Y."/>
            <person name="Jogler C."/>
        </authorList>
    </citation>
    <scope>NUCLEOTIDE SEQUENCE [LARGE SCALE GENOMIC DNA]</scope>
    <source>
        <strain evidence="3 4">Poly41</strain>
    </source>
</reference>
<dbReference type="Proteomes" id="UP000319143">
    <property type="component" value="Unassembled WGS sequence"/>
</dbReference>
<proteinExistence type="predicted"/>
<gene>
    <name evidence="3" type="ORF">Poly41_59890</name>
</gene>
<evidence type="ECO:0000256" key="2">
    <source>
        <dbReference type="SAM" id="SignalP"/>
    </source>
</evidence>
<name>A0A5C6D7E0_9BACT</name>
<accession>A0A5C6D7E0</accession>
<evidence type="ECO:0000256" key="1">
    <source>
        <dbReference type="SAM" id="Phobius"/>
    </source>
</evidence>
<dbReference type="InterPro" id="IPR025738">
    <property type="entry name" value="BatD"/>
</dbReference>
<comment type="caution">
    <text evidence="3">The sequence shown here is derived from an EMBL/GenBank/DDBJ whole genome shotgun (WGS) entry which is preliminary data.</text>
</comment>
<evidence type="ECO:0000313" key="3">
    <source>
        <dbReference type="EMBL" id="TWU31754.1"/>
    </source>
</evidence>
<keyword evidence="4" id="KW-1185">Reference proteome</keyword>
<keyword evidence="2" id="KW-0732">Signal</keyword>
<organism evidence="3 4">
    <name type="scientific">Novipirellula artificiosorum</name>
    <dbReference type="NCBI Taxonomy" id="2528016"/>
    <lineage>
        <taxon>Bacteria</taxon>
        <taxon>Pseudomonadati</taxon>
        <taxon>Planctomycetota</taxon>
        <taxon>Planctomycetia</taxon>
        <taxon>Pirellulales</taxon>
        <taxon>Pirellulaceae</taxon>
        <taxon>Novipirellula</taxon>
    </lineage>
</organism>
<evidence type="ECO:0008006" key="5">
    <source>
        <dbReference type="Google" id="ProtNLM"/>
    </source>
</evidence>
<dbReference type="Pfam" id="PF13584">
    <property type="entry name" value="BatD"/>
    <property type="match status" value="1"/>
</dbReference>
<dbReference type="EMBL" id="SJPV01000015">
    <property type="protein sequence ID" value="TWU31754.1"/>
    <property type="molecule type" value="Genomic_DNA"/>
</dbReference>
<feature type="transmembrane region" description="Helical" evidence="1">
    <location>
        <begin position="163"/>
        <end position="184"/>
    </location>
</feature>